<evidence type="ECO:0000313" key="2">
    <source>
        <dbReference type="EMBL" id="MBZ6076195.1"/>
    </source>
</evidence>
<dbReference type="Proteomes" id="UP000704176">
    <property type="component" value="Unassembled WGS sequence"/>
</dbReference>
<dbReference type="PROSITE" id="PS51257">
    <property type="entry name" value="PROKAR_LIPOPROTEIN"/>
    <property type="match status" value="1"/>
</dbReference>
<dbReference type="RefSeq" id="WP_224312499.1">
    <property type="nucleotide sequence ID" value="NZ_JAIRBM010000004.1"/>
</dbReference>
<keyword evidence="3" id="KW-1185">Reference proteome</keyword>
<comment type="caution">
    <text evidence="2">The sequence shown here is derived from an EMBL/GenBank/DDBJ whole genome shotgun (WGS) entry which is preliminary data.</text>
</comment>
<feature type="signal peptide" evidence="1">
    <location>
        <begin position="1"/>
        <end position="17"/>
    </location>
</feature>
<organism evidence="2 3">
    <name type="scientific">Microvirga puerhi</name>
    <dbReference type="NCBI Taxonomy" id="2876078"/>
    <lineage>
        <taxon>Bacteria</taxon>
        <taxon>Pseudomonadati</taxon>
        <taxon>Pseudomonadota</taxon>
        <taxon>Alphaproteobacteria</taxon>
        <taxon>Hyphomicrobiales</taxon>
        <taxon>Methylobacteriaceae</taxon>
        <taxon>Microvirga</taxon>
    </lineage>
</organism>
<protein>
    <submittedName>
        <fullName evidence="2">Translation initiation factor 2</fullName>
    </submittedName>
</protein>
<evidence type="ECO:0000256" key="1">
    <source>
        <dbReference type="SAM" id="SignalP"/>
    </source>
</evidence>
<evidence type="ECO:0000313" key="3">
    <source>
        <dbReference type="Proteomes" id="UP000704176"/>
    </source>
</evidence>
<sequence length="135" mass="13997">MRMSVLGYAAASVLSLAACNTVTRGTNEIVTITTSPASARIWTSLGHECPRSPCAVKVDRKVEFTAYAQARGYRQGSVLVKAVLTEQAAPGVLGNAILPGGSVGLVLDAADGAMLDHRPNPAQIDLVPVRRAGPS</sequence>
<reference evidence="2 3" key="1">
    <citation type="submission" date="2021-09" db="EMBL/GenBank/DDBJ databases">
        <title>The complete genome sequence of a new microorganism.</title>
        <authorList>
            <person name="Zi Z."/>
        </authorList>
    </citation>
    <scope>NUCLEOTIDE SEQUENCE [LARGE SCALE GENOMIC DNA]</scope>
    <source>
        <strain evidence="2 3">WGZ8</strain>
    </source>
</reference>
<name>A0ABS7VM23_9HYPH</name>
<gene>
    <name evidence="2" type="ORF">K9B37_07815</name>
</gene>
<feature type="chain" id="PRO_5046583760" evidence="1">
    <location>
        <begin position="18"/>
        <end position="135"/>
    </location>
</feature>
<dbReference type="GO" id="GO:0003743">
    <property type="term" value="F:translation initiation factor activity"/>
    <property type="evidence" value="ECO:0007669"/>
    <property type="project" value="UniProtKB-KW"/>
</dbReference>
<proteinExistence type="predicted"/>
<keyword evidence="2" id="KW-0396">Initiation factor</keyword>
<keyword evidence="1" id="KW-0732">Signal</keyword>
<accession>A0ABS7VM23</accession>
<dbReference type="EMBL" id="JAIRBM010000004">
    <property type="protein sequence ID" value="MBZ6076195.1"/>
    <property type="molecule type" value="Genomic_DNA"/>
</dbReference>
<keyword evidence="2" id="KW-0648">Protein biosynthesis</keyword>